<dbReference type="FunFam" id="3.30.60.60:FF:000001">
    <property type="entry name" value="Histone acetyltransferase"/>
    <property type="match status" value="1"/>
</dbReference>
<dbReference type="GO" id="GO:0031507">
    <property type="term" value="P:heterochromatin formation"/>
    <property type="evidence" value="ECO:0007669"/>
    <property type="project" value="UniProtKB-ARBA"/>
</dbReference>
<dbReference type="EC" id="2.3.1.48" evidence="3 16"/>
<evidence type="ECO:0000256" key="13">
    <source>
        <dbReference type="ARBA" id="ARBA00023242"/>
    </source>
</evidence>
<feature type="compositionally biased region" description="Basic residues" evidence="17">
    <location>
        <begin position="303"/>
        <end position="312"/>
    </location>
</feature>
<feature type="compositionally biased region" description="Basic and acidic residues" evidence="17">
    <location>
        <begin position="364"/>
        <end position="374"/>
    </location>
</feature>
<keyword evidence="6" id="KW-0677">Repeat</keyword>
<accession>A0A165ESZ2</accession>
<feature type="active site" description="Proton donor/acceptor" evidence="14">
    <location>
        <position position="654"/>
    </location>
</feature>
<keyword evidence="4" id="KW-0808">Transferase</keyword>
<dbReference type="Gene3D" id="3.40.630.30">
    <property type="match status" value="1"/>
</dbReference>
<dbReference type="InParanoid" id="A0A165ESZ2"/>
<evidence type="ECO:0000256" key="17">
    <source>
        <dbReference type="SAM" id="MobiDB-lite"/>
    </source>
</evidence>
<reference evidence="20 21" key="1">
    <citation type="journal article" date="2016" name="Mol. Biol. Evol.">
        <title>Comparative Genomics of Early-Diverging Mushroom-Forming Fungi Provides Insights into the Origins of Lignocellulose Decay Capabilities.</title>
        <authorList>
            <person name="Nagy L.G."/>
            <person name="Riley R."/>
            <person name="Tritt A."/>
            <person name="Adam C."/>
            <person name="Daum C."/>
            <person name="Floudas D."/>
            <person name="Sun H."/>
            <person name="Yadav J.S."/>
            <person name="Pangilinan J."/>
            <person name="Larsson K.H."/>
            <person name="Matsuura K."/>
            <person name="Barry K."/>
            <person name="Labutti K."/>
            <person name="Kuo R."/>
            <person name="Ohm R.A."/>
            <person name="Bhattacharya S.S."/>
            <person name="Shirouzu T."/>
            <person name="Yoshinaga Y."/>
            <person name="Martin F.M."/>
            <person name="Grigoriev I.V."/>
            <person name="Hibbett D.S."/>
        </authorList>
    </citation>
    <scope>NUCLEOTIDE SEQUENCE [LARGE SCALE GENOMIC DNA]</scope>
    <source>
        <strain evidence="20 21">93-53</strain>
    </source>
</reference>
<feature type="domain" description="PHD-type" evidence="18">
    <location>
        <begin position="114"/>
        <end position="173"/>
    </location>
</feature>
<dbReference type="PROSITE" id="PS51726">
    <property type="entry name" value="MYST_HAT"/>
    <property type="match status" value="1"/>
</dbReference>
<dbReference type="SUPFAM" id="SSF57903">
    <property type="entry name" value="FYVE/PHD zinc finger"/>
    <property type="match status" value="2"/>
</dbReference>
<evidence type="ECO:0000256" key="10">
    <source>
        <dbReference type="ARBA" id="ARBA00022990"/>
    </source>
</evidence>
<evidence type="ECO:0000256" key="7">
    <source>
        <dbReference type="ARBA" id="ARBA00022771"/>
    </source>
</evidence>
<keyword evidence="13 16" id="KW-0539">Nucleus</keyword>
<dbReference type="Pfam" id="PF17772">
    <property type="entry name" value="zf-MYST"/>
    <property type="match status" value="1"/>
</dbReference>
<comment type="similarity">
    <text evidence="2 16">Belongs to the MYST (SAS/MOZ) family.</text>
</comment>
<feature type="compositionally biased region" description="Polar residues" evidence="17">
    <location>
        <begin position="1139"/>
        <end position="1165"/>
    </location>
</feature>
<feature type="region of interest" description="Disordered" evidence="17">
    <location>
        <begin position="1175"/>
        <end position="1194"/>
    </location>
</feature>
<dbReference type="PROSITE" id="PS50016">
    <property type="entry name" value="ZF_PHD_2"/>
    <property type="match status" value="2"/>
</dbReference>
<dbReference type="SMART" id="SM00249">
    <property type="entry name" value="PHD"/>
    <property type="match status" value="2"/>
</dbReference>
<dbReference type="GO" id="GO:0006357">
    <property type="term" value="P:regulation of transcription by RNA polymerase II"/>
    <property type="evidence" value="ECO:0007669"/>
    <property type="project" value="TreeGrafter"/>
</dbReference>
<keyword evidence="21" id="KW-1185">Reference proteome</keyword>
<feature type="region of interest" description="Disordered" evidence="17">
    <location>
        <begin position="415"/>
        <end position="477"/>
    </location>
</feature>
<feature type="domain" description="MYST-type HAT" evidence="19">
    <location>
        <begin position="476"/>
        <end position="796"/>
    </location>
</feature>
<dbReference type="InterPro" id="IPR050603">
    <property type="entry name" value="MYST_HAT"/>
</dbReference>
<sequence length="1261" mass="139581">MSAFGLPEGAVFHQPETQDLTCSPGSGMDIPIDPALSEPQLDPALLMQSAGATNLEAICPPMSMHQNLVSQQRQYSQGPQGDPFAPQPPAFITIEGPRPLPPKPAKKKRTPRREEECGFCQGNDSKNKKTGQPELMVSCSECGRSAHPGCLGLSNIGDHMRSYAWTCPNCKKCEVCHAEEGDFRMIICDFCDRGWHMDCLQPPLAKAPPGTWHCPLCPQLMVPEQIYPMKRQQEFQLPGPEPISQHPHYLTKILPEPGATFHESSVASSSRMVNGTAPDTVGTTDSADVDIDCEVPYKAANQKGKKRNRSKGRTLSQDANELEDPDETSAAALPHKRMRLRLSSPVATPSSPPPPKTVIRLRLPARDKGKAREEDPPDEAVGMFDEILSEKDRSVKETSIVAQDKQRFERSLIAAEEKLHPPPPPPEVSDTGEAGPSTRPLRSSTHRPPPSSAVSGPARSESPPRSTPAPLMQKLPDGPRIRRIRFGDYDIETWYDAPFPEEYANIPEGRLWYCEFCLKYMRSKFMAGRHQLKCKMRHPPGDEIYRDGAISIFEVDGRRNKIYCQNLCLLSKMFLDHKSLFYDVEPFLFYVVTEFDDVGSRFIGYFSKEKRSPKDYNVSCIMTLPVRQRQGWGQLLIDFSYLLSKKEQRAGSPEKPLSPLGALGYRSYWTFALMRYFRTAPPNPRIEDISAATSMTTEDIYNTLMQLKLIRVDDNALRPKPLPGQAIKFPKGRKNGVARKHLQRNQTQDDEKVKGPFVAPIKYEIRWDPIQVEEYMAKWEAKNYITLKPEKLKWSPFIVARTGKTDQLPSDDMANGRAASTQSHDLTNVEPEGTPARTAPVTPRSGAPIDTRETSVMATKSPAFSLFDDDNVITISSSRNSSTRDQPEAETAHSPGRSAASISVPNPASELAPESVQEPAPVKSPEDEQVERDRALAEELARTLFSPSRRLRSSAATDVRSPVERRRTLRDEVSTRKSKPAAGRRTPGHGATGKQARGNVGDSAGMVGEDEDAALAARLAREEEQRLRQLRSRPATDRREAKRSRPSSRSASPRKRRRIDSSPEVEHRPTPPPPPTRRNFRRTLNDAALLAESRDLGELTRVVNGDGVPLHASPSPISSSDTNVTDNHPAYQGFGRALTSPNIETSAPANASNNGQSCSSTTQAQEPEVIEDLKYEDAGTPLTINTSRHSVPSDDTVCVTEDHARDFSKASPGGPAIEIHPLQPLKPEVTGAVPIEVNREVEEDAEGEEDADAEGELDMDG</sequence>
<dbReference type="Pfam" id="PF01853">
    <property type="entry name" value="MOZ_SAS"/>
    <property type="match status" value="1"/>
</dbReference>
<feature type="compositionally biased region" description="Acidic residues" evidence="17">
    <location>
        <begin position="1241"/>
        <end position="1261"/>
    </location>
</feature>
<evidence type="ECO:0000256" key="16">
    <source>
        <dbReference type="RuleBase" id="RU361211"/>
    </source>
</evidence>
<keyword evidence="5" id="KW-0479">Metal-binding</keyword>
<dbReference type="SUPFAM" id="SSF55729">
    <property type="entry name" value="Acyl-CoA N-acyltransferases (Nat)"/>
    <property type="match status" value="1"/>
</dbReference>
<evidence type="ECO:0000256" key="9">
    <source>
        <dbReference type="ARBA" id="ARBA00022853"/>
    </source>
</evidence>
<name>A0A165ESZ2_9APHY</name>
<evidence type="ECO:0000313" key="20">
    <source>
        <dbReference type="EMBL" id="KZT07692.1"/>
    </source>
</evidence>
<dbReference type="CDD" id="cd15526">
    <property type="entry name" value="PHD1_MOZ_d4"/>
    <property type="match status" value="1"/>
</dbReference>
<evidence type="ECO:0000259" key="19">
    <source>
        <dbReference type="PROSITE" id="PS51726"/>
    </source>
</evidence>
<dbReference type="GO" id="GO:0004402">
    <property type="term" value="F:histone acetyltransferase activity"/>
    <property type="evidence" value="ECO:0007669"/>
    <property type="project" value="InterPro"/>
</dbReference>
<evidence type="ECO:0000256" key="12">
    <source>
        <dbReference type="ARBA" id="ARBA00023163"/>
    </source>
</evidence>
<feature type="region of interest" description="Disordered" evidence="17">
    <location>
        <begin position="93"/>
        <end position="131"/>
    </location>
</feature>
<feature type="compositionally biased region" description="Basic and acidic residues" evidence="17">
    <location>
        <begin position="961"/>
        <end position="975"/>
    </location>
</feature>
<dbReference type="InterPro" id="IPR016181">
    <property type="entry name" value="Acyl_CoA_acyltransferase"/>
</dbReference>
<gene>
    <name evidence="20" type="ORF">LAESUDRAFT_724683</name>
</gene>
<keyword evidence="11" id="KW-0805">Transcription regulation</keyword>
<evidence type="ECO:0000256" key="4">
    <source>
        <dbReference type="ARBA" id="ARBA00022679"/>
    </source>
</evidence>
<feature type="region of interest" description="Disordered" evidence="17">
    <location>
        <begin position="1205"/>
        <end position="1261"/>
    </location>
</feature>
<dbReference type="InterPro" id="IPR002717">
    <property type="entry name" value="HAT_MYST-type"/>
</dbReference>
<dbReference type="RefSeq" id="XP_040765432.1">
    <property type="nucleotide sequence ID" value="XM_040908669.1"/>
</dbReference>
<comment type="catalytic activity">
    <reaction evidence="16">
        <text>L-lysyl-[protein] + acetyl-CoA = N(6)-acetyl-L-lysyl-[protein] + CoA + H(+)</text>
        <dbReference type="Rhea" id="RHEA:45948"/>
        <dbReference type="Rhea" id="RHEA-COMP:9752"/>
        <dbReference type="Rhea" id="RHEA-COMP:10731"/>
        <dbReference type="ChEBI" id="CHEBI:15378"/>
        <dbReference type="ChEBI" id="CHEBI:29969"/>
        <dbReference type="ChEBI" id="CHEBI:57287"/>
        <dbReference type="ChEBI" id="CHEBI:57288"/>
        <dbReference type="ChEBI" id="CHEBI:61930"/>
        <dbReference type="EC" id="2.3.1.48"/>
    </reaction>
</comment>
<dbReference type="PANTHER" id="PTHR10615:SF161">
    <property type="entry name" value="HISTONE ACETYLTRANSFERASE KAT7"/>
    <property type="match status" value="1"/>
</dbReference>
<keyword evidence="10" id="KW-0007">Acetylation</keyword>
<dbReference type="GeneID" id="63825698"/>
<dbReference type="PANTHER" id="PTHR10615">
    <property type="entry name" value="HISTONE ACETYLTRANSFERASE"/>
    <property type="match status" value="1"/>
</dbReference>
<evidence type="ECO:0000313" key="21">
    <source>
        <dbReference type="Proteomes" id="UP000076871"/>
    </source>
</evidence>
<feature type="compositionally biased region" description="Polar residues" evidence="17">
    <location>
        <begin position="1115"/>
        <end position="1126"/>
    </location>
</feature>
<comment type="subcellular location">
    <subcellularLocation>
        <location evidence="1 16">Nucleus</location>
    </subcellularLocation>
</comment>
<feature type="compositionally biased region" description="Basic and acidic residues" evidence="17">
    <location>
        <begin position="1059"/>
        <end position="1069"/>
    </location>
</feature>
<dbReference type="FunFam" id="3.40.630.30:FF:000001">
    <property type="entry name" value="Histone acetyltransferase"/>
    <property type="match status" value="1"/>
</dbReference>
<feature type="compositionally biased region" description="Polar residues" evidence="17">
    <location>
        <begin position="263"/>
        <end position="273"/>
    </location>
</feature>
<dbReference type="GO" id="GO:0003712">
    <property type="term" value="F:transcription coregulator activity"/>
    <property type="evidence" value="ECO:0007669"/>
    <property type="project" value="TreeGrafter"/>
</dbReference>
<evidence type="ECO:0000256" key="1">
    <source>
        <dbReference type="ARBA" id="ARBA00004123"/>
    </source>
</evidence>
<dbReference type="Gene3D" id="3.30.60.60">
    <property type="entry name" value="N-acetyl transferase-like"/>
    <property type="match status" value="1"/>
</dbReference>
<evidence type="ECO:0000256" key="14">
    <source>
        <dbReference type="PIRSR" id="PIRSR602717-51"/>
    </source>
</evidence>
<dbReference type="STRING" id="1314785.A0A165ESZ2"/>
<feature type="region of interest" description="Disordered" evidence="17">
    <location>
        <begin position="805"/>
        <end position="862"/>
    </location>
</feature>
<dbReference type="InterPro" id="IPR011011">
    <property type="entry name" value="Znf_FYVE_PHD"/>
</dbReference>
<proteinExistence type="inferred from homology"/>
<dbReference type="GO" id="GO:1990467">
    <property type="term" value="C:NuA3a histone acetyltransferase complex"/>
    <property type="evidence" value="ECO:0007669"/>
    <property type="project" value="TreeGrafter"/>
</dbReference>
<dbReference type="InterPro" id="IPR013083">
    <property type="entry name" value="Znf_RING/FYVE/PHD"/>
</dbReference>
<protein>
    <recommendedName>
        <fullName evidence="3 16">Histone acetyltransferase</fullName>
        <ecNumber evidence="3 16">2.3.1.48</ecNumber>
    </recommendedName>
</protein>
<keyword evidence="9" id="KW-0156">Chromatin regulator</keyword>
<organism evidence="20 21">
    <name type="scientific">Laetiporus sulphureus 93-53</name>
    <dbReference type="NCBI Taxonomy" id="1314785"/>
    <lineage>
        <taxon>Eukaryota</taxon>
        <taxon>Fungi</taxon>
        <taxon>Dikarya</taxon>
        <taxon>Basidiomycota</taxon>
        <taxon>Agaricomycotina</taxon>
        <taxon>Agaricomycetes</taxon>
        <taxon>Polyporales</taxon>
        <taxon>Laetiporus</taxon>
    </lineage>
</organism>
<evidence type="ECO:0000256" key="6">
    <source>
        <dbReference type="ARBA" id="ARBA00022737"/>
    </source>
</evidence>
<dbReference type="InterPro" id="IPR036388">
    <property type="entry name" value="WH-like_DNA-bd_sf"/>
</dbReference>
<dbReference type="CDD" id="cd15543">
    <property type="entry name" value="PHD_RSF1"/>
    <property type="match status" value="1"/>
</dbReference>
<evidence type="ECO:0000256" key="15">
    <source>
        <dbReference type="PROSITE-ProRule" id="PRU00146"/>
    </source>
</evidence>
<evidence type="ECO:0000256" key="5">
    <source>
        <dbReference type="ARBA" id="ARBA00022723"/>
    </source>
</evidence>
<dbReference type="GO" id="GO:0008270">
    <property type="term" value="F:zinc ion binding"/>
    <property type="evidence" value="ECO:0007669"/>
    <property type="project" value="UniProtKB-KW"/>
</dbReference>
<keyword evidence="7 15" id="KW-0863">Zinc-finger</keyword>
<dbReference type="GO" id="GO:0005634">
    <property type="term" value="C:nucleus"/>
    <property type="evidence" value="ECO:0007669"/>
    <property type="project" value="UniProtKB-SubCell"/>
</dbReference>
<dbReference type="Gene3D" id="3.30.40.10">
    <property type="entry name" value="Zinc/RING finger domain, C3HC4 (zinc finger)"/>
    <property type="match status" value="1"/>
</dbReference>
<evidence type="ECO:0000256" key="8">
    <source>
        <dbReference type="ARBA" id="ARBA00022833"/>
    </source>
</evidence>
<dbReference type="OrthoDB" id="787137at2759"/>
<dbReference type="InterPro" id="IPR019787">
    <property type="entry name" value="Znf_PHD-finger"/>
</dbReference>
<feature type="compositionally biased region" description="Basic and acidic residues" evidence="17">
    <location>
        <begin position="931"/>
        <end position="941"/>
    </location>
</feature>
<feature type="compositionally biased region" description="Basic residues" evidence="17">
    <location>
        <begin position="1041"/>
        <end position="1058"/>
    </location>
</feature>
<dbReference type="InterPro" id="IPR040706">
    <property type="entry name" value="Zf-MYST"/>
</dbReference>
<feature type="domain" description="PHD-type" evidence="18">
    <location>
        <begin position="170"/>
        <end position="220"/>
    </location>
</feature>
<evidence type="ECO:0000256" key="2">
    <source>
        <dbReference type="ARBA" id="ARBA00010107"/>
    </source>
</evidence>
<dbReference type="Pfam" id="PF00628">
    <property type="entry name" value="PHD"/>
    <property type="match status" value="2"/>
</dbReference>
<feature type="region of interest" description="Disordered" evidence="17">
    <location>
        <begin position="876"/>
        <end position="1169"/>
    </location>
</feature>
<keyword evidence="12" id="KW-0804">Transcription</keyword>
<dbReference type="InterPro" id="IPR001965">
    <property type="entry name" value="Znf_PHD"/>
</dbReference>
<evidence type="ECO:0000256" key="11">
    <source>
        <dbReference type="ARBA" id="ARBA00023015"/>
    </source>
</evidence>
<dbReference type="GO" id="GO:0003682">
    <property type="term" value="F:chromatin binding"/>
    <property type="evidence" value="ECO:0007669"/>
    <property type="project" value="TreeGrafter"/>
</dbReference>
<evidence type="ECO:0000259" key="18">
    <source>
        <dbReference type="PROSITE" id="PS50016"/>
    </source>
</evidence>
<dbReference type="EMBL" id="KV427618">
    <property type="protein sequence ID" value="KZT07692.1"/>
    <property type="molecule type" value="Genomic_DNA"/>
</dbReference>
<keyword evidence="8" id="KW-0862">Zinc</keyword>
<dbReference type="Gene3D" id="1.10.10.10">
    <property type="entry name" value="Winged helix-like DNA-binding domain superfamily/Winged helix DNA-binding domain"/>
    <property type="match status" value="1"/>
</dbReference>
<evidence type="ECO:0000256" key="3">
    <source>
        <dbReference type="ARBA" id="ARBA00013184"/>
    </source>
</evidence>
<dbReference type="AlphaFoldDB" id="A0A165ESZ2"/>
<feature type="region of interest" description="Disordered" evidence="17">
    <location>
        <begin position="263"/>
        <end position="287"/>
    </location>
</feature>
<dbReference type="FunFam" id="3.30.40.10:FF:000005">
    <property type="entry name" value="zinc finger protein isoform X1"/>
    <property type="match status" value="1"/>
</dbReference>
<feature type="region of interest" description="Disordered" evidence="17">
    <location>
        <begin position="301"/>
        <end position="382"/>
    </location>
</feature>
<dbReference type="Proteomes" id="UP000076871">
    <property type="component" value="Unassembled WGS sequence"/>
</dbReference>